<keyword evidence="3 6" id="KW-0812">Transmembrane</keyword>
<dbReference type="InterPro" id="IPR003856">
    <property type="entry name" value="LPS_length_determ_N"/>
</dbReference>
<dbReference type="GO" id="GO:0004713">
    <property type="term" value="F:protein tyrosine kinase activity"/>
    <property type="evidence" value="ECO:0007669"/>
    <property type="project" value="TreeGrafter"/>
</dbReference>
<protein>
    <submittedName>
        <fullName evidence="8">Wzz/FepE/Etk N-terminal domain-containing protein</fullName>
    </submittedName>
</protein>
<evidence type="ECO:0000256" key="1">
    <source>
        <dbReference type="ARBA" id="ARBA00004651"/>
    </source>
</evidence>
<gene>
    <name evidence="8" type="ORF">P3S46_03830</name>
</gene>
<dbReference type="PANTHER" id="PTHR32309:SF16">
    <property type="entry name" value="ECA POLYSACCHARIDE CHAIN LENGTH MODULATION PROTEIN"/>
    <property type="match status" value="1"/>
</dbReference>
<evidence type="ECO:0000259" key="7">
    <source>
        <dbReference type="Pfam" id="PF02706"/>
    </source>
</evidence>
<dbReference type="EMBL" id="JARJGR010000524">
    <property type="protein sequence ID" value="MDF3636350.1"/>
    <property type="molecule type" value="Genomic_DNA"/>
</dbReference>
<dbReference type="PANTHER" id="PTHR32309">
    <property type="entry name" value="TYROSINE-PROTEIN KINASE"/>
    <property type="match status" value="1"/>
</dbReference>
<dbReference type="RefSeq" id="WP_276201184.1">
    <property type="nucleotide sequence ID" value="NZ_JARJGR010000524.1"/>
</dbReference>
<dbReference type="InterPro" id="IPR050445">
    <property type="entry name" value="Bact_polysacc_biosynth/exp"/>
</dbReference>
<evidence type="ECO:0000256" key="4">
    <source>
        <dbReference type="ARBA" id="ARBA00022989"/>
    </source>
</evidence>
<evidence type="ECO:0000256" key="5">
    <source>
        <dbReference type="ARBA" id="ARBA00023136"/>
    </source>
</evidence>
<evidence type="ECO:0000256" key="6">
    <source>
        <dbReference type="SAM" id="Phobius"/>
    </source>
</evidence>
<feature type="transmembrane region" description="Helical" evidence="6">
    <location>
        <begin position="31"/>
        <end position="50"/>
    </location>
</feature>
<evidence type="ECO:0000313" key="9">
    <source>
        <dbReference type="Proteomes" id="UP001215180"/>
    </source>
</evidence>
<dbReference type="Gene3D" id="3.30.1890.10">
    <property type="entry name" value="FepE-like"/>
    <property type="match status" value="1"/>
</dbReference>
<dbReference type="GO" id="GO:0005886">
    <property type="term" value="C:plasma membrane"/>
    <property type="evidence" value="ECO:0007669"/>
    <property type="project" value="UniProtKB-SubCell"/>
</dbReference>
<dbReference type="Proteomes" id="UP001215180">
    <property type="component" value="Unassembled WGS sequence"/>
</dbReference>
<name>A0AAW6NJP4_ENTCL</name>
<dbReference type="Pfam" id="PF02706">
    <property type="entry name" value="Wzz"/>
    <property type="match status" value="1"/>
</dbReference>
<evidence type="ECO:0000313" key="8">
    <source>
        <dbReference type="EMBL" id="MDF3636350.1"/>
    </source>
</evidence>
<sequence length="73" mass="8052">MTQPLAGAKSVGTENELDIRGLFRVLWQGKLWIVGIALGFALLALAYTFFAKQEWSATAITDRPTVNMLGGYY</sequence>
<feature type="non-terminal residue" evidence="8">
    <location>
        <position position="73"/>
    </location>
</feature>
<keyword evidence="5 6" id="KW-0472">Membrane</keyword>
<reference evidence="8" key="1">
    <citation type="submission" date="2023-03" db="EMBL/GenBank/DDBJ databases">
        <title>A Study on Prevalence and Characterization of Enterobacter cloacae strains in China.</title>
        <authorList>
            <person name="Zheng Z."/>
        </authorList>
    </citation>
    <scope>NUCLEOTIDE SEQUENCE</scope>
    <source>
        <strain evidence="8">EC77</strain>
    </source>
</reference>
<evidence type="ECO:0000256" key="2">
    <source>
        <dbReference type="ARBA" id="ARBA00022475"/>
    </source>
</evidence>
<proteinExistence type="predicted"/>
<evidence type="ECO:0000256" key="3">
    <source>
        <dbReference type="ARBA" id="ARBA00022692"/>
    </source>
</evidence>
<organism evidence="8 9">
    <name type="scientific">Enterobacter cloacae</name>
    <dbReference type="NCBI Taxonomy" id="550"/>
    <lineage>
        <taxon>Bacteria</taxon>
        <taxon>Pseudomonadati</taxon>
        <taxon>Pseudomonadota</taxon>
        <taxon>Gammaproteobacteria</taxon>
        <taxon>Enterobacterales</taxon>
        <taxon>Enterobacteriaceae</taxon>
        <taxon>Enterobacter</taxon>
        <taxon>Enterobacter cloacae complex</taxon>
    </lineage>
</organism>
<keyword evidence="2" id="KW-1003">Cell membrane</keyword>
<comment type="caution">
    <text evidence="8">The sequence shown here is derived from an EMBL/GenBank/DDBJ whole genome shotgun (WGS) entry which is preliminary data.</text>
</comment>
<comment type="subcellular location">
    <subcellularLocation>
        <location evidence="1">Cell membrane</location>
        <topology evidence="1">Multi-pass membrane protein</topology>
    </subcellularLocation>
</comment>
<accession>A0AAW6NJP4</accession>
<dbReference type="AlphaFoldDB" id="A0AAW6NJP4"/>
<feature type="domain" description="Polysaccharide chain length determinant N-terminal" evidence="7">
    <location>
        <begin position="15"/>
        <end position="65"/>
    </location>
</feature>
<keyword evidence="4 6" id="KW-1133">Transmembrane helix</keyword>